<accession>A0A380MXV7</accession>
<organism evidence="6 7">
    <name type="scientific">Suttonella ornithocola</name>
    <dbReference type="NCBI Taxonomy" id="279832"/>
    <lineage>
        <taxon>Bacteria</taxon>
        <taxon>Pseudomonadati</taxon>
        <taxon>Pseudomonadota</taxon>
        <taxon>Gammaproteobacteria</taxon>
        <taxon>Cardiobacteriales</taxon>
        <taxon>Cardiobacteriaceae</taxon>
        <taxon>Suttonella</taxon>
    </lineage>
</organism>
<dbReference type="AlphaFoldDB" id="A0A380MXV7"/>
<dbReference type="EMBL" id="UHIC01000001">
    <property type="protein sequence ID" value="SUO97044.1"/>
    <property type="molecule type" value="Genomic_DNA"/>
</dbReference>
<gene>
    <name evidence="6" type="ORF">NCTC13337_02139</name>
</gene>
<dbReference type="InterPro" id="IPR010160">
    <property type="entry name" value="CRISPR-assoc_prot_Cmr5"/>
</dbReference>
<dbReference type="Pfam" id="PF09701">
    <property type="entry name" value="Cas_Cmr5"/>
    <property type="match status" value="1"/>
</dbReference>
<comment type="subcellular location">
    <subcellularLocation>
        <location evidence="1">Cytoplasm</location>
    </subcellularLocation>
</comment>
<protein>
    <recommendedName>
        <fullName evidence="5">CRISPR type III-B/RAMP module-associated protein Cmr5</fullName>
    </recommendedName>
</protein>
<evidence type="ECO:0000256" key="5">
    <source>
        <dbReference type="ARBA" id="ARBA00030001"/>
    </source>
</evidence>
<keyword evidence="4" id="KW-0051">Antiviral defense</keyword>
<keyword evidence="7" id="KW-1185">Reference proteome</keyword>
<dbReference type="SUPFAM" id="SSF158568">
    <property type="entry name" value="AF1862-like"/>
    <property type="match status" value="1"/>
</dbReference>
<name>A0A380MXV7_9GAMM</name>
<proteinExistence type="inferred from homology"/>
<dbReference type="Gene3D" id="1.10.520.30">
    <property type="entry name" value="AF1862-like domain"/>
    <property type="match status" value="1"/>
</dbReference>
<dbReference type="RefSeq" id="WP_072575845.1">
    <property type="nucleotide sequence ID" value="NZ_LWHB01000030.1"/>
</dbReference>
<reference evidence="6 7" key="1">
    <citation type="submission" date="2018-06" db="EMBL/GenBank/DDBJ databases">
        <authorList>
            <consortium name="Pathogen Informatics"/>
            <person name="Doyle S."/>
        </authorList>
    </citation>
    <scope>NUCLEOTIDE SEQUENCE [LARGE SCALE GENOMIC DNA]</scope>
    <source>
        <strain evidence="6 7">NCTC13337</strain>
    </source>
</reference>
<sequence>MSRNIDQQRATHALQSVKEGVRKLAPAERDEWKSRANELPAMIQMNGLGSTVAFYYSKGKASVHRKLLNTTLKPWLCQDDQSLYPNADNLMEAIINSDMHTYQIAQAEAQAYLRWVKKFSKIYCEKEKTGENS</sequence>
<dbReference type="NCBIfam" id="TIGR01881">
    <property type="entry name" value="cas_Cmr5"/>
    <property type="match status" value="1"/>
</dbReference>
<evidence type="ECO:0000256" key="4">
    <source>
        <dbReference type="ARBA" id="ARBA00023118"/>
    </source>
</evidence>
<comment type="similarity">
    <text evidence="2">Belongs to the CRISPR system Cmr5 family.</text>
</comment>
<dbReference type="GO" id="GO:0051607">
    <property type="term" value="P:defense response to virus"/>
    <property type="evidence" value="ECO:0007669"/>
    <property type="project" value="UniProtKB-KW"/>
</dbReference>
<keyword evidence="3" id="KW-0963">Cytoplasm</keyword>
<evidence type="ECO:0000313" key="6">
    <source>
        <dbReference type="EMBL" id="SUO97044.1"/>
    </source>
</evidence>
<dbReference type="CDD" id="cd09749">
    <property type="entry name" value="Cmr5_III-B"/>
    <property type="match status" value="1"/>
</dbReference>
<dbReference type="InterPro" id="IPR023101">
    <property type="entry name" value="AF1862-like_dom_sf"/>
</dbReference>
<evidence type="ECO:0000256" key="3">
    <source>
        <dbReference type="ARBA" id="ARBA00022490"/>
    </source>
</evidence>
<dbReference type="GO" id="GO:0005737">
    <property type="term" value="C:cytoplasm"/>
    <property type="evidence" value="ECO:0007669"/>
    <property type="project" value="UniProtKB-SubCell"/>
</dbReference>
<evidence type="ECO:0000313" key="7">
    <source>
        <dbReference type="Proteomes" id="UP000254601"/>
    </source>
</evidence>
<evidence type="ECO:0000256" key="1">
    <source>
        <dbReference type="ARBA" id="ARBA00004496"/>
    </source>
</evidence>
<evidence type="ECO:0000256" key="2">
    <source>
        <dbReference type="ARBA" id="ARBA00006161"/>
    </source>
</evidence>
<dbReference type="Proteomes" id="UP000254601">
    <property type="component" value="Unassembled WGS sequence"/>
</dbReference>